<dbReference type="AlphaFoldDB" id="A0A1B4V6B1"/>
<dbReference type="KEGG" id="sva:SVA_2480"/>
<dbReference type="PANTHER" id="PTHR42695:SF5">
    <property type="entry name" value="GLUTAMINE AMIDOTRANSFERASE YLR126C-RELATED"/>
    <property type="match status" value="1"/>
</dbReference>
<proteinExistence type="predicted"/>
<dbReference type="EMBL" id="AP014936">
    <property type="protein sequence ID" value="BAU49028.1"/>
    <property type="molecule type" value="Genomic_DNA"/>
</dbReference>
<reference evidence="2 3" key="1">
    <citation type="submission" date="2015-08" db="EMBL/GenBank/DDBJ databases">
        <title>Complete genome sequence of Sulfurifustis variabilis.</title>
        <authorList>
            <person name="Miura A."/>
            <person name="Kojima H."/>
            <person name="Fukui M."/>
        </authorList>
    </citation>
    <scope>NUCLEOTIDE SEQUENCE [LARGE SCALE GENOMIC DNA]</scope>
    <source>
        <strain evidence="3">skN76</strain>
    </source>
</reference>
<dbReference type="GO" id="GO:0016740">
    <property type="term" value="F:transferase activity"/>
    <property type="evidence" value="ECO:0007669"/>
    <property type="project" value="UniProtKB-KW"/>
</dbReference>
<evidence type="ECO:0000313" key="2">
    <source>
        <dbReference type="EMBL" id="BAU49028.1"/>
    </source>
</evidence>
<dbReference type="InterPro" id="IPR044992">
    <property type="entry name" value="ChyE-like"/>
</dbReference>
<dbReference type="PROSITE" id="PS51273">
    <property type="entry name" value="GATASE_TYPE_1"/>
    <property type="match status" value="1"/>
</dbReference>
<sequence length="232" mass="25187">MKPVAIFRHAAHEGPGYLAEFLDRRAIPRVLVRIDQNDAVPSSVDRFSGLVFMGGPMSVNDSLPWIPKALALIGRAVEADVPVLGHCLGGQLMARALGATVTRNPVREIGWFPVTAVDGPAALEWLDGLPREFPMFHWHGETFALPQGAVRLLASAACSNQAFVRGPHLGLQCHVEMTPSMIADWVRESDGELESAATVQSGEEMLRDAPARTQALHRVADVLYGRWVQGLA</sequence>
<dbReference type="OrthoDB" id="9813383at2"/>
<dbReference type="FunFam" id="3.40.50.880:FF:000033">
    <property type="entry name" value="Glutamine amidotransferase class-I"/>
    <property type="match status" value="1"/>
</dbReference>
<dbReference type="InterPro" id="IPR029062">
    <property type="entry name" value="Class_I_gatase-like"/>
</dbReference>
<accession>A0A1B4V6B1</accession>
<name>A0A1B4V6B1_9GAMM</name>
<evidence type="ECO:0000259" key="1">
    <source>
        <dbReference type="Pfam" id="PF00117"/>
    </source>
</evidence>
<keyword evidence="3" id="KW-1185">Reference proteome</keyword>
<keyword evidence="2" id="KW-0315">Glutamine amidotransferase</keyword>
<dbReference type="SUPFAM" id="SSF52317">
    <property type="entry name" value="Class I glutamine amidotransferase-like"/>
    <property type="match status" value="1"/>
</dbReference>
<gene>
    <name evidence="2" type="ORF">SVA_2480</name>
</gene>
<dbReference type="Gene3D" id="3.40.50.880">
    <property type="match status" value="1"/>
</dbReference>
<evidence type="ECO:0000313" key="3">
    <source>
        <dbReference type="Proteomes" id="UP000218899"/>
    </source>
</evidence>
<protein>
    <submittedName>
        <fullName evidence="2">Glutamine amidotransferase</fullName>
    </submittedName>
</protein>
<dbReference type="RefSeq" id="WP_096461483.1">
    <property type="nucleotide sequence ID" value="NZ_AP014936.1"/>
</dbReference>
<organism evidence="2 3">
    <name type="scientific">Sulfurifustis variabilis</name>
    <dbReference type="NCBI Taxonomy" id="1675686"/>
    <lineage>
        <taxon>Bacteria</taxon>
        <taxon>Pseudomonadati</taxon>
        <taxon>Pseudomonadota</taxon>
        <taxon>Gammaproteobacteria</taxon>
        <taxon>Acidiferrobacterales</taxon>
        <taxon>Acidiferrobacteraceae</taxon>
        <taxon>Sulfurifustis</taxon>
    </lineage>
</organism>
<feature type="domain" description="Glutamine amidotransferase" evidence="1">
    <location>
        <begin position="32"/>
        <end position="180"/>
    </location>
</feature>
<dbReference type="InterPro" id="IPR017926">
    <property type="entry name" value="GATASE"/>
</dbReference>
<keyword evidence="2" id="KW-0808">Transferase</keyword>
<dbReference type="Pfam" id="PF00117">
    <property type="entry name" value="GATase"/>
    <property type="match status" value="1"/>
</dbReference>
<dbReference type="PANTHER" id="PTHR42695">
    <property type="entry name" value="GLUTAMINE AMIDOTRANSFERASE YLR126C-RELATED"/>
    <property type="match status" value="1"/>
</dbReference>
<dbReference type="Proteomes" id="UP000218899">
    <property type="component" value="Chromosome"/>
</dbReference>
<dbReference type="CDD" id="cd01741">
    <property type="entry name" value="GATase1_1"/>
    <property type="match status" value="1"/>
</dbReference>
<dbReference type="GO" id="GO:0005829">
    <property type="term" value="C:cytosol"/>
    <property type="evidence" value="ECO:0007669"/>
    <property type="project" value="TreeGrafter"/>
</dbReference>